<name>A0A4P2PZE1_SORCE</name>
<sequence length="189" mass="21105">MKSSRLSPGDRVSPCTLRTLRGAAIALPDPSALVHLQFRRFAGCPICELHLRAFAKRYVELRALGVREVVLFHSSEDALRPYQGEMPFDVVADPRRVHYDAYGVGTSLRMMADPRTWRAMLSAIRAAEQPIPTRPDGGPLGLPADFFLDPSGTVLDAKYGEHPDDQWSFDEVLERARRFTSERARGATP</sequence>
<dbReference type="Gene3D" id="3.40.30.10">
    <property type="entry name" value="Glutaredoxin"/>
    <property type="match status" value="1"/>
</dbReference>
<dbReference type="InterPro" id="IPR036249">
    <property type="entry name" value="Thioredoxin-like_sf"/>
</dbReference>
<reference evidence="1 2" key="1">
    <citation type="submission" date="2015-09" db="EMBL/GenBank/DDBJ databases">
        <title>Sorangium comparison.</title>
        <authorList>
            <person name="Zaburannyi N."/>
            <person name="Bunk B."/>
            <person name="Overmann J."/>
            <person name="Mueller R."/>
        </authorList>
    </citation>
    <scope>NUCLEOTIDE SEQUENCE [LARGE SCALE GENOMIC DNA]</scope>
    <source>
        <strain evidence="1 2">So ceGT47</strain>
    </source>
</reference>
<dbReference type="InterPro" id="IPR032801">
    <property type="entry name" value="PXL2A/B/C"/>
</dbReference>
<dbReference type="Pfam" id="PF13911">
    <property type="entry name" value="AhpC-TSA_2"/>
    <property type="match status" value="1"/>
</dbReference>
<evidence type="ECO:0000313" key="1">
    <source>
        <dbReference type="EMBL" id="AUX22284.1"/>
    </source>
</evidence>
<dbReference type="AlphaFoldDB" id="A0A4P2PZE1"/>
<dbReference type="CDD" id="cd02970">
    <property type="entry name" value="PRX_like2"/>
    <property type="match status" value="1"/>
</dbReference>
<gene>
    <name evidence="1" type="primary">ahpC</name>
    <name evidence="1" type="ORF">SOCEGT47_027850</name>
</gene>
<dbReference type="Proteomes" id="UP000295781">
    <property type="component" value="Chromosome"/>
</dbReference>
<evidence type="ECO:0000313" key="2">
    <source>
        <dbReference type="Proteomes" id="UP000295781"/>
    </source>
</evidence>
<dbReference type="RefSeq" id="WP_129347474.1">
    <property type="nucleotide sequence ID" value="NZ_CP012670.1"/>
</dbReference>
<protein>
    <submittedName>
        <fullName evidence="1">Alkyl hydroperoxide reductase</fullName>
    </submittedName>
</protein>
<proteinExistence type="predicted"/>
<dbReference type="EMBL" id="CP012670">
    <property type="protein sequence ID" value="AUX22284.1"/>
    <property type="molecule type" value="Genomic_DNA"/>
</dbReference>
<dbReference type="SUPFAM" id="SSF52833">
    <property type="entry name" value="Thioredoxin-like"/>
    <property type="match status" value="1"/>
</dbReference>
<dbReference type="OrthoDB" id="9809746at2"/>
<organism evidence="1 2">
    <name type="scientific">Sorangium cellulosum</name>
    <name type="common">Polyangium cellulosum</name>
    <dbReference type="NCBI Taxonomy" id="56"/>
    <lineage>
        <taxon>Bacteria</taxon>
        <taxon>Pseudomonadati</taxon>
        <taxon>Myxococcota</taxon>
        <taxon>Polyangia</taxon>
        <taxon>Polyangiales</taxon>
        <taxon>Polyangiaceae</taxon>
        <taxon>Sorangium</taxon>
    </lineage>
</organism>
<accession>A0A4P2PZE1</accession>